<sequence>MLQKLRDKTTGWIAGTILTIVTIPFAFFGVESYMSQRVETYVARIAQPPSWWKSAPQVWPVTYLWHIEDIDAQEFKERLENARINMRNAQGENFDAKAFESVENKRRVLDALIDERLMRMTAHNDGIVVSDAEVADNIRQIPEFQVDGAFNADRYQMLLASQNPPLTPRAFEAKVREDLATNLIPARIARSAFVTDLELDRLMRLLGEHRDVSFVAIPAPAADTAPVTDAEIDAFYKAHKDEYRSPEMVRLEYVEVDGNTLPAPAADEAALRKRYQDEIAKFSSPEKREVSHILVQVAANASEADKKAAEARAAKLAAEARAPGADFAALARANSDDTGSKAAGGDLGWITKGSGMPGAFDDAAFAMQPGEVRGPVKTDFGWHIIKLNQVQPGTQRSFEDVRPELEKELQEGGREQAFNELTGKLVDAVFKNPTSLAPAAKALGLQVQTTPVFSRAGAPGIASEPKVLRAAFSDALVQDGTASDPIELGPLRTVLIRVIEHQPEQVQPLAQVRAAVVASIRAERERKAADAAAEALLKAARTQGLDAAAAAAGLAVARLDDLPRRSPAPVPPQPLVEAFFNVPRPQKDAPVLGKTRAGGQLVVFAVRAARDGDIGQVTPQERAQLRTQVAASIGAQAQDAFIRAVRKHYVIKVAEDRL</sequence>
<name>A0A4R3N579_9GAMM</name>
<dbReference type="EMBL" id="SMAP01000004">
    <property type="protein sequence ID" value="TCT24348.1"/>
    <property type="molecule type" value="Genomic_DNA"/>
</dbReference>
<feature type="transmembrane region" description="Helical" evidence="12">
    <location>
        <begin position="12"/>
        <end position="30"/>
    </location>
</feature>
<evidence type="ECO:0000256" key="4">
    <source>
        <dbReference type="ARBA" id="ARBA00022692"/>
    </source>
</evidence>
<dbReference type="InterPro" id="IPR027304">
    <property type="entry name" value="Trigger_fact/SurA_dom_sf"/>
</dbReference>
<dbReference type="InterPro" id="IPR000297">
    <property type="entry name" value="PPIase_PpiC"/>
</dbReference>
<keyword evidence="6 12" id="KW-0472">Membrane</keyword>
<evidence type="ECO:0000256" key="11">
    <source>
        <dbReference type="PROSITE-ProRule" id="PRU00278"/>
    </source>
</evidence>
<dbReference type="PANTHER" id="PTHR47529">
    <property type="entry name" value="PEPTIDYL-PROLYL CIS-TRANS ISOMERASE D"/>
    <property type="match status" value="1"/>
</dbReference>
<dbReference type="Pfam" id="PF13623">
    <property type="entry name" value="SurA_N_2"/>
    <property type="match status" value="1"/>
</dbReference>
<dbReference type="Gene3D" id="1.10.4030.10">
    <property type="entry name" value="Porin chaperone SurA, peptide-binding domain"/>
    <property type="match status" value="1"/>
</dbReference>
<evidence type="ECO:0000256" key="1">
    <source>
        <dbReference type="ARBA" id="ARBA00004382"/>
    </source>
</evidence>
<dbReference type="PANTHER" id="PTHR47529:SF1">
    <property type="entry name" value="PERIPLASMIC CHAPERONE PPID"/>
    <property type="match status" value="1"/>
</dbReference>
<dbReference type="Pfam" id="PF13624">
    <property type="entry name" value="SurA_N_3"/>
    <property type="match status" value="1"/>
</dbReference>
<dbReference type="SUPFAM" id="SSF54534">
    <property type="entry name" value="FKBP-like"/>
    <property type="match status" value="1"/>
</dbReference>
<keyword evidence="4 12" id="KW-0812">Transmembrane</keyword>
<keyword evidence="2" id="KW-1003">Cell membrane</keyword>
<evidence type="ECO:0000256" key="6">
    <source>
        <dbReference type="ARBA" id="ARBA00023136"/>
    </source>
</evidence>
<dbReference type="Pfam" id="PF00639">
    <property type="entry name" value="Rotamase"/>
    <property type="match status" value="1"/>
</dbReference>
<evidence type="ECO:0000256" key="10">
    <source>
        <dbReference type="ARBA" id="ARBA00042775"/>
    </source>
</evidence>
<dbReference type="Gene3D" id="3.10.50.40">
    <property type="match status" value="1"/>
</dbReference>
<dbReference type="PROSITE" id="PS50198">
    <property type="entry name" value="PPIC_PPIASE_2"/>
    <property type="match status" value="1"/>
</dbReference>
<evidence type="ECO:0000256" key="9">
    <source>
        <dbReference type="ARBA" id="ARBA00040743"/>
    </source>
</evidence>
<keyword evidence="15" id="KW-1185">Reference proteome</keyword>
<comment type="caution">
    <text evidence="14">The sequence shown here is derived from an EMBL/GenBank/DDBJ whole genome shotgun (WGS) entry which is preliminary data.</text>
</comment>
<dbReference type="GO" id="GO:0003755">
    <property type="term" value="F:peptidyl-prolyl cis-trans isomerase activity"/>
    <property type="evidence" value="ECO:0007669"/>
    <property type="project" value="UniProtKB-KW"/>
</dbReference>
<evidence type="ECO:0000256" key="2">
    <source>
        <dbReference type="ARBA" id="ARBA00022475"/>
    </source>
</evidence>
<keyword evidence="11" id="KW-0697">Rotamase</keyword>
<evidence type="ECO:0000256" key="7">
    <source>
        <dbReference type="ARBA" id="ARBA00023186"/>
    </source>
</evidence>
<evidence type="ECO:0000313" key="15">
    <source>
        <dbReference type="Proteomes" id="UP000295414"/>
    </source>
</evidence>
<comment type="similarity">
    <text evidence="8">Belongs to the PpiD chaperone family.</text>
</comment>
<evidence type="ECO:0000259" key="13">
    <source>
        <dbReference type="PROSITE" id="PS50198"/>
    </source>
</evidence>
<dbReference type="Proteomes" id="UP000295414">
    <property type="component" value="Unassembled WGS sequence"/>
</dbReference>
<keyword evidence="3" id="KW-0997">Cell inner membrane</keyword>
<dbReference type="OrthoDB" id="9812372at2"/>
<dbReference type="AlphaFoldDB" id="A0A4R3N579"/>
<accession>A0A4R3N579</accession>
<evidence type="ECO:0000313" key="14">
    <source>
        <dbReference type="EMBL" id="TCT24348.1"/>
    </source>
</evidence>
<feature type="domain" description="PpiC" evidence="13">
    <location>
        <begin position="285"/>
        <end position="389"/>
    </location>
</feature>
<evidence type="ECO:0000256" key="8">
    <source>
        <dbReference type="ARBA" id="ARBA00038408"/>
    </source>
</evidence>
<dbReference type="PROSITE" id="PS01096">
    <property type="entry name" value="PPIC_PPIASE_1"/>
    <property type="match status" value="1"/>
</dbReference>
<dbReference type="InterPro" id="IPR046357">
    <property type="entry name" value="PPIase_dom_sf"/>
</dbReference>
<proteinExistence type="inferred from homology"/>
<keyword evidence="7" id="KW-0143">Chaperone</keyword>
<reference evidence="14 15" key="1">
    <citation type="submission" date="2019-03" db="EMBL/GenBank/DDBJ databases">
        <title>Genomic Encyclopedia of Type Strains, Phase IV (KMG-IV): sequencing the most valuable type-strain genomes for metagenomic binning, comparative biology and taxonomic classification.</title>
        <authorList>
            <person name="Goeker M."/>
        </authorList>
    </citation>
    <scope>NUCLEOTIDE SEQUENCE [LARGE SCALE GENOMIC DNA]</scope>
    <source>
        <strain evidence="14 15">DSM 13605</strain>
    </source>
</reference>
<organism evidence="14 15">
    <name type="scientific">Thermomonas haemolytica</name>
    <dbReference type="NCBI Taxonomy" id="141949"/>
    <lineage>
        <taxon>Bacteria</taxon>
        <taxon>Pseudomonadati</taxon>
        <taxon>Pseudomonadota</taxon>
        <taxon>Gammaproteobacteria</taxon>
        <taxon>Lysobacterales</taxon>
        <taxon>Lysobacteraceae</taxon>
        <taxon>Thermomonas</taxon>
    </lineage>
</organism>
<protein>
    <recommendedName>
        <fullName evidence="9">Periplasmic chaperone PpiD</fullName>
    </recommendedName>
    <alternativeName>
        <fullName evidence="10">Periplasmic folding chaperone</fullName>
    </alternativeName>
</protein>
<keyword evidence="5 12" id="KW-1133">Transmembrane helix</keyword>
<evidence type="ECO:0000256" key="12">
    <source>
        <dbReference type="SAM" id="Phobius"/>
    </source>
</evidence>
<comment type="subcellular location">
    <subcellularLocation>
        <location evidence="1">Cell inner membrane</location>
        <topology evidence="1">Single-pass type II membrane protein</topology>
        <orientation evidence="1">Periplasmic side</orientation>
    </subcellularLocation>
</comment>
<dbReference type="InterPro" id="IPR052029">
    <property type="entry name" value="PpiD_chaperone"/>
</dbReference>
<dbReference type="SUPFAM" id="SSF109998">
    <property type="entry name" value="Triger factor/SurA peptide-binding domain-like"/>
    <property type="match status" value="1"/>
</dbReference>
<gene>
    <name evidence="14" type="ORF">EDC34_10429</name>
</gene>
<dbReference type="InterPro" id="IPR023058">
    <property type="entry name" value="PPIase_PpiC_CS"/>
</dbReference>
<evidence type="ECO:0000256" key="3">
    <source>
        <dbReference type="ARBA" id="ARBA00022519"/>
    </source>
</evidence>
<evidence type="ECO:0000256" key="5">
    <source>
        <dbReference type="ARBA" id="ARBA00022989"/>
    </source>
</evidence>
<keyword evidence="11 14" id="KW-0413">Isomerase</keyword>
<dbReference type="RefSeq" id="WP_114960296.1">
    <property type="nucleotide sequence ID" value="NZ_MSZW01000033.1"/>
</dbReference>
<dbReference type="GO" id="GO:0005886">
    <property type="term" value="C:plasma membrane"/>
    <property type="evidence" value="ECO:0007669"/>
    <property type="project" value="UniProtKB-SubCell"/>
</dbReference>